<dbReference type="STRING" id="64144.ENSATEP00000014064"/>
<dbReference type="RefSeq" id="XP_026218913.1">
    <property type="nucleotide sequence ID" value="XM_026363128.1"/>
</dbReference>
<dbReference type="GO" id="GO:0005634">
    <property type="term" value="C:nucleus"/>
    <property type="evidence" value="ECO:0007669"/>
    <property type="project" value="UniProtKB-SubCell"/>
</dbReference>
<keyword evidence="8" id="KW-0967">Endosome</keyword>
<organism evidence="18 19">
    <name type="scientific">Anabas testudineus</name>
    <name type="common">Climbing perch</name>
    <name type="synonym">Anthias testudineus</name>
    <dbReference type="NCBI Taxonomy" id="64144"/>
    <lineage>
        <taxon>Eukaryota</taxon>
        <taxon>Metazoa</taxon>
        <taxon>Chordata</taxon>
        <taxon>Craniata</taxon>
        <taxon>Vertebrata</taxon>
        <taxon>Euteleostomi</taxon>
        <taxon>Actinopterygii</taxon>
        <taxon>Neopterygii</taxon>
        <taxon>Teleostei</taxon>
        <taxon>Neoteleostei</taxon>
        <taxon>Acanthomorphata</taxon>
        <taxon>Anabantaria</taxon>
        <taxon>Anabantiformes</taxon>
        <taxon>Anabantoidei</taxon>
        <taxon>Anabantidae</taxon>
        <taxon>Anabas</taxon>
    </lineage>
</organism>
<dbReference type="GO" id="GO:0005768">
    <property type="term" value="C:endosome"/>
    <property type="evidence" value="ECO:0007669"/>
    <property type="project" value="UniProtKB-SubCell"/>
</dbReference>
<keyword evidence="7" id="KW-0597">Phosphoprotein</keyword>
<evidence type="ECO:0000256" key="14">
    <source>
        <dbReference type="ARBA" id="ARBA00031925"/>
    </source>
</evidence>
<dbReference type="Proteomes" id="UP000265040">
    <property type="component" value="Chromosome 23"/>
</dbReference>
<feature type="compositionally biased region" description="Basic and acidic residues" evidence="16">
    <location>
        <begin position="215"/>
        <end position="230"/>
    </location>
</feature>
<evidence type="ECO:0000256" key="13">
    <source>
        <dbReference type="ARBA" id="ARBA00031903"/>
    </source>
</evidence>
<dbReference type="InterPro" id="IPR044898">
    <property type="entry name" value="CDI_dom_sf"/>
</dbReference>
<keyword evidence="11" id="KW-0539">Nucleus</keyword>
<name>A0A3Q1I383_ANATE</name>
<dbReference type="PANTHER" id="PTHR10265">
    <property type="entry name" value="CYCLIN-DEPENDENT KINASE INHIBITOR 1"/>
    <property type="match status" value="1"/>
</dbReference>
<evidence type="ECO:0000256" key="11">
    <source>
        <dbReference type="ARBA" id="ARBA00023242"/>
    </source>
</evidence>
<dbReference type="Ensembl" id="ENSATET00000014288.3">
    <property type="protein sequence ID" value="ENSATEP00000014064.1"/>
    <property type="gene ID" value="ENSATEG00000009816.3"/>
</dbReference>
<reference evidence="18" key="1">
    <citation type="submission" date="2021-04" db="EMBL/GenBank/DDBJ databases">
        <authorList>
            <consortium name="Wellcome Sanger Institute Data Sharing"/>
        </authorList>
    </citation>
    <scope>NUCLEOTIDE SEQUENCE [LARGE SCALE GENOMIC DNA]</scope>
</reference>
<accession>A0A3Q1I383</accession>
<evidence type="ECO:0000256" key="5">
    <source>
        <dbReference type="ARBA" id="ARBA00014547"/>
    </source>
</evidence>
<proteinExistence type="inferred from homology"/>
<comment type="similarity">
    <text evidence="4">Belongs to the CDI family.</text>
</comment>
<sequence>MIRAEHACIGILLRNNSLRSFARCLCVCFFCPCHMCNKMSDVRLSNASPTVERVDARQPDNVRPPVCRNLFGRPDPEEIRRNLTASIQEEVQAFTERYNYDPTNERPLTPRNYEWVEVSDAPEFYRRPPHGSERPQRDEDLPGDNNRQDAAERSEEQSDRQEDRHGSKKRRSGALGPCSSECQSKKFHTEGDDDDDDDDDDENRSGGAGSQAVKAVEERPSRPEESEEVR</sequence>
<dbReference type="GeneTree" id="ENSGT00940000174997"/>
<reference evidence="18" key="2">
    <citation type="submission" date="2025-08" db="UniProtKB">
        <authorList>
            <consortium name="Ensembl"/>
        </authorList>
    </citation>
    <scope>IDENTIFICATION</scope>
</reference>
<protein>
    <recommendedName>
        <fullName evidence="5">Cyclin-dependent kinase inhibitor 1B</fullName>
    </recommendedName>
    <alternativeName>
        <fullName evidence="14">Cyclin-dependent kinase inhibitor p27</fullName>
    </alternativeName>
    <alternativeName>
        <fullName evidence="13">p27Kip1</fullName>
    </alternativeName>
</protein>
<dbReference type="PANTHER" id="PTHR10265:SF9">
    <property type="entry name" value="CYCLIN-DEPENDENT KINASE INHIBITOR 1B"/>
    <property type="match status" value="1"/>
</dbReference>
<feature type="domain" description="Cyclin-dependent kinase inhibitor" evidence="17">
    <location>
        <begin position="69"/>
        <end position="118"/>
    </location>
</feature>
<evidence type="ECO:0000256" key="10">
    <source>
        <dbReference type="ARBA" id="ARBA00023013"/>
    </source>
</evidence>
<dbReference type="Pfam" id="PF02234">
    <property type="entry name" value="CDI"/>
    <property type="match status" value="1"/>
</dbReference>
<evidence type="ECO:0000256" key="9">
    <source>
        <dbReference type="ARBA" id="ARBA00022843"/>
    </source>
</evidence>
<comment type="subcellular location">
    <subcellularLocation>
        <location evidence="3">Cytoplasm</location>
    </subcellularLocation>
    <subcellularLocation>
        <location evidence="2">Endosome</location>
    </subcellularLocation>
    <subcellularLocation>
        <location evidence="1">Nucleus</location>
    </subcellularLocation>
</comment>
<dbReference type="GO" id="GO:0004861">
    <property type="term" value="F:cyclin-dependent protein serine/threonine kinase inhibitor activity"/>
    <property type="evidence" value="ECO:0007669"/>
    <property type="project" value="InterPro"/>
</dbReference>
<dbReference type="GO" id="GO:0000082">
    <property type="term" value="P:G1/S transition of mitotic cell cycle"/>
    <property type="evidence" value="ECO:0007669"/>
    <property type="project" value="TreeGrafter"/>
</dbReference>
<evidence type="ECO:0000256" key="1">
    <source>
        <dbReference type="ARBA" id="ARBA00004123"/>
    </source>
</evidence>
<feature type="compositionally biased region" description="Acidic residues" evidence="16">
    <location>
        <begin position="191"/>
        <end position="202"/>
    </location>
</feature>
<dbReference type="CTD" id="402862"/>
<comment type="function">
    <text evidence="15">Important regulator of cell cycle progression. Inhibits the kinase activity of CDK2 bound to cyclin A, but has little inhibitory activity on CDK2 bound to SPDYA. Involved in G1 arrest. Potent inhibitor of cyclin E- and cyclin A-CDK2 complexes. Forms a complex with cyclin type D-CDK4 complexes and is involved in the assembly, stability, and modulation of CCND1-CDK4 complex activation. Acts either as an inhibitor or an activator of cyclin type D-CDK4 complexes depending on its phosphorylation state and/or stoichometry.</text>
</comment>
<dbReference type="Gene3D" id="4.10.365.10">
    <property type="entry name" value="p27"/>
    <property type="match status" value="1"/>
</dbReference>
<keyword evidence="6" id="KW-0963">Cytoplasm</keyword>
<evidence type="ECO:0000313" key="18">
    <source>
        <dbReference type="Ensembl" id="ENSATEP00000014064.1"/>
    </source>
</evidence>
<keyword evidence="9" id="KW-0832">Ubl conjugation</keyword>
<evidence type="ECO:0000256" key="2">
    <source>
        <dbReference type="ARBA" id="ARBA00004177"/>
    </source>
</evidence>
<evidence type="ECO:0000256" key="6">
    <source>
        <dbReference type="ARBA" id="ARBA00022490"/>
    </source>
</evidence>
<evidence type="ECO:0000256" key="8">
    <source>
        <dbReference type="ARBA" id="ARBA00022753"/>
    </source>
</evidence>
<dbReference type="InParanoid" id="A0A3Q1I383"/>
<evidence type="ECO:0000256" key="16">
    <source>
        <dbReference type="SAM" id="MobiDB-lite"/>
    </source>
</evidence>
<evidence type="ECO:0000313" key="19">
    <source>
        <dbReference type="Proteomes" id="UP000265040"/>
    </source>
</evidence>
<evidence type="ECO:0000256" key="4">
    <source>
        <dbReference type="ARBA" id="ARBA00006726"/>
    </source>
</evidence>
<dbReference type="GeneID" id="113164035"/>
<evidence type="ECO:0000256" key="15">
    <source>
        <dbReference type="ARBA" id="ARBA00045727"/>
    </source>
</evidence>
<evidence type="ECO:0000256" key="7">
    <source>
        <dbReference type="ARBA" id="ARBA00022553"/>
    </source>
</evidence>
<feature type="compositionally biased region" description="Basic and acidic residues" evidence="16">
    <location>
        <begin position="123"/>
        <end position="165"/>
    </location>
</feature>
<reference evidence="18" key="3">
    <citation type="submission" date="2025-09" db="UniProtKB">
        <authorList>
            <consortium name="Ensembl"/>
        </authorList>
    </citation>
    <scope>IDENTIFICATION</scope>
</reference>
<dbReference type="GO" id="GO:0008285">
    <property type="term" value="P:negative regulation of cell population proliferation"/>
    <property type="evidence" value="ECO:0007669"/>
    <property type="project" value="TreeGrafter"/>
</dbReference>
<keyword evidence="19" id="KW-1185">Reference proteome</keyword>
<dbReference type="GO" id="GO:0051087">
    <property type="term" value="F:protein-folding chaperone binding"/>
    <property type="evidence" value="ECO:0007669"/>
    <property type="project" value="TreeGrafter"/>
</dbReference>
<evidence type="ECO:0000256" key="3">
    <source>
        <dbReference type="ARBA" id="ARBA00004496"/>
    </source>
</evidence>
<keyword evidence="10" id="KW-0649">Protein kinase inhibitor</keyword>
<feature type="region of interest" description="Disordered" evidence="16">
    <location>
        <begin position="123"/>
        <end position="230"/>
    </location>
</feature>
<keyword evidence="12" id="KW-0131">Cell cycle</keyword>
<dbReference type="OrthoDB" id="6373236at2759"/>
<dbReference type="OMA" id="EDAPEFY"/>
<dbReference type="AlphaFoldDB" id="A0A3Q1I383"/>
<dbReference type="GO" id="GO:0045930">
    <property type="term" value="P:negative regulation of mitotic cell cycle"/>
    <property type="evidence" value="ECO:0007669"/>
    <property type="project" value="TreeGrafter"/>
</dbReference>
<evidence type="ECO:0000256" key="12">
    <source>
        <dbReference type="ARBA" id="ARBA00023306"/>
    </source>
</evidence>
<dbReference type="InterPro" id="IPR003175">
    <property type="entry name" value="CDI_dom"/>
</dbReference>
<evidence type="ECO:0000259" key="17">
    <source>
        <dbReference type="Pfam" id="PF02234"/>
    </source>
</evidence>